<dbReference type="EMBL" id="CAJFCJ010000004">
    <property type="protein sequence ID" value="CAD5113744.1"/>
    <property type="molecule type" value="Genomic_DNA"/>
</dbReference>
<comment type="caution">
    <text evidence="3">The sequence shown here is derived from an EMBL/GenBank/DDBJ whole genome shotgun (WGS) entry which is preliminary data.</text>
</comment>
<evidence type="ECO:0000256" key="2">
    <source>
        <dbReference type="PROSITE-ProRule" id="PRU00504"/>
    </source>
</evidence>
<dbReference type="InterPro" id="IPR011042">
    <property type="entry name" value="6-blade_b-propeller_TolB-like"/>
</dbReference>
<dbReference type="GO" id="GO:0043161">
    <property type="term" value="P:proteasome-mediated ubiquitin-dependent protein catabolic process"/>
    <property type="evidence" value="ECO:0007669"/>
    <property type="project" value="TreeGrafter"/>
</dbReference>
<accession>A0A7I8VDF1</accession>
<keyword evidence="1" id="KW-0677">Repeat</keyword>
<evidence type="ECO:0000313" key="4">
    <source>
        <dbReference type="Proteomes" id="UP000549394"/>
    </source>
</evidence>
<dbReference type="Gene3D" id="2.120.10.30">
    <property type="entry name" value="TolB, C-terminal domain"/>
    <property type="match status" value="2"/>
</dbReference>
<keyword evidence="4" id="KW-1185">Reference proteome</keyword>
<evidence type="ECO:0000256" key="1">
    <source>
        <dbReference type="ARBA" id="ARBA00022737"/>
    </source>
</evidence>
<dbReference type="GO" id="GO:0008270">
    <property type="term" value="F:zinc ion binding"/>
    <property type="evidence" value="ECO:0007669"/>
    <property type="project" value="UniProtKB-KW"/>
</dbReference>
<dbReference type="SUPFAM" id="SSF101898">
    <property type="entry name" value="NHL repeat"/>
    <property type="match status" value="1"/>
</dbReference>
<dbReference type="InterPro" id="IPR001258">
    <property type="entry name" value="NHL_repeat"/>
</dbReference>
<evidence type="ECO:0000313" key="3">
    <source>
        <dbReference type="EMBL" id="CAD5113744.1"/>
    </source>
</evidence>
<proteinExistence type="predicted"/>
<reference evidence="3 4" key="1">
    <citation type="submission" date="2020-08" db="EMBL/GenBank/DDBJ databases">
        <authorList>
            <person name="Hejnol A."/>
        </authorList>
    </citation>
    <scope>NUCLEOTIDE SEQUENCE [LARGE SCALE GENOMIC DNA]</scope>
</reference>
<gene>
    <name evidence="3" type="ORF">DGYR_LOCUS2685</name>
</gene>
<dbReference type="PROSITE" id="PS51125">
    <property type="entry name" value="NHL"/>
    <property type="match status" value="1"/>
</dbReference>
<name>A0A7I8VDF1_9ANNE</name>
<dbReference type="InterPro" id="IPR050952">
    <property type="entry name" value="TRIM-NHL_E3_ligases"/>
</dbReference>
<dbReference type="GO" id="GO:0061630">
    <property type="term" value="F:ubiquitin protein ligase activity"/>
    <property type="evidence" value="ECO:0007669"/>
    <property type="project" value="TreeGrafter"/>
</dbReference>
<dbReference type="Proteomes" id="UP000549394">
    <property type="component" value="Unassembled WGS sequence"/>
</dbReference>
<dbReference type="GO" id="GO:0000209">
    <property type="term" value="P:protein polyubiquitination"/>
    <property type="evidence" value="ECO:0007669"/>
    <property type="project" value="TreeGrafter"/>
</dbReference>
<protein>
    <submittedName>
        <fullName evidence="3">DgyrCDS2909</fullName>
    </submittedName>
</protein>
<dbReference type="PANTHER" id="PTHR24104:SF25">
    <property type="entry name" value="PROTEIN LIN-41"/>
    <property type="match status" value="1"/>
</dbReference>
<feature type="repeat" description="NHL" evidence="2">
    <location>
        <begin position="267"/>
        <end position="310"/>
    </location>
</feature>
<dbReference type="PANTHER" id="PTHR24104">
    <property type="entry name" value="E3 UBIQUITIN-PROTEIN LIGASE NHLRC1-RELATED"/>
    <property type="match status" value="1"/>
</dbReference>
<dbReference type="OrthoDB" id="10039644at2759"/>
<dbReference type="AlphaFoldDB" id="A0A7I8VDF1"/>
<organism evidence="3 4">
    <name type="scientific">Dimorphilus gyrociliatus</name>
    <dbReference type="NCBI Taxonomy" id="2664684"/>
    <lineage>
        <taxon>Eukaryota</taxon>
        <taxon>Metazoa</taxon>
        <taxon>Spiralia</taxon>
        <taxon>Lophotrochozoa</taxon>
        <taxon>Annelida</taxon>
        <taxon>Polychaeta</taxon>
        <taxon>Polychaeta incertae sedis</taxon>
        <taxon>Dinophilidae</taxon>
        <taxon>Dimorphilus</taxon>
    </lineage>
</organism>
<sequence length="374" mass="42227">MAESSIIEKIQKHTLKLQDKLKKNEENLINRILNSPNKSNLDINFVDNLDICEVKSKKRLSAKLRYSRSIEEEEQKANNEKYECKLLWTVQDNVFRSDVSWLNNGILTVAEHDRNQTILMDMNSALEQKKSRIEASSIGDEEFKPICISCSENEDNIALTDDSQMIKIFSLENGSCLTSWGSDVLMRPYGICQVSHDRLAITDSELHHMAVHHINGQIIFSCGKRGDKLEEFDHPLYICSSQTGLLYIADSFNDCIKVVDEKSGKVVQKYACSGDKDGQIKEPRGVCVDIFGNIYVVDSGNERISMFDNKGVFIKQVLKGIPSAYACAVGNGGLFALTSTDGMRVYKLPVWMTNPAEDVESAIEEEMKNMYYES</sequence>